<dbReference type="EMBL" id="AK354587">
    <property type="protein sequence ID" value="BAJ85806.1"/>
    <property type="molecule type" value="mRNA"/>
</dbReference>
<sequence length="99" mass="11390">MKSVMPEPEDWSRGAADPCSSETTRPRCCRIGRGDRLSAFARYNLIPLLKEHGWGRGPRLSPSDAAYTLLDWRTTSVDNVFRVGTERHYKRCKVNRCLY</sequence>
<evidence type="ECO:0000313" key="2">
    <source>
        <dbReference type="EMBL" id="BAJ85806.1"/>
    </source>
</evidence>
<feature type="region of interest" description="Disordered" evidence="1">
    <location>
        <begin position="1"/>
        <end position="25"/>
    </location>
</feature>
<reference evidence="2" key="1">
    <citation type="journal article" date="2011" name="Plant Physiol.">
        <title>Comprehensive sequence analysis of 24,783 barley full-length cDNAs derived from 12 clone libraries.</title>
        <authorList>
            <person name="Matsumoto T."/>
            <person name="Tanaka T."/>
            <person name="Sakai H."/>
            <person name="Amano N."/>
            <person name="Kanamori H."/>
            <person name="Kurita K."/>
            <person name="Kikuta A."/>
            <person name="Kamiya K."/>
            <person name="Yamamoto M."/>
            <person name="Ikawa H."/>
            <person name="Fujii N."/>
            <person name="Hori K."/>
            <person name="Itoh T."/>
            <person name="Sato K."/>
        </authorList>
    </citation>
    <scope>NUCLEOTIDE SEQUENCE</scope>
    <source>
        <tissue evidence="2">Shoot</tissue>
    </source>
</reference>
<dbReference type="EMBL" id="AK372448">
    <property type="protein sequence ID" value="BAK03646.1"/>
    <property type="molecule type" value="mRNA"/>
</dbReference>
<dbReference type="AlphaFoldDB" id="F2CSI5"/>
<accession>F2CSI5</accession>
<evidence type="ECO:0000256" key="1">
    <source>
        <dbReference type="SAM" id="MobiDB-lite"/>
    </source>
</evidence>
<dbReference type="EMBL" id="AK373911">
    <property type="protein sequence ID" value="BAK05108.1"/>
    <property type="molecule type" value="mRNA"/>
</dbReference>
<protein>
    <submittedName>
        <fullName evidence="2">Predicted protein</fullName>
    </submittedName>
</protein>
<organism evidence="2">
    <name type="scientific">Hordeum vulgare subsp. vulgare</name>
    <name type="common">Domesticated barley</name>
    <dbReference type="NCBI Taxonomy" id="112509"/>
    <lineage>
        <taxon>Eukaryota</taxon>
        <taxon>Viridiplantae</taxon>
        <taxon>Streptophyta</taxon>
        <taxon>Embryophyta</taxon>
        <taxon>Tracheophyta</taxon>
        <taxon>Spermatophyta</taxon>
        <taxon>Magnoliopsida</taxon>
        <taxon>Liliopsida</taxon>
        <taxon>Poales</taxon>
        <taxon>Poaceae</taxon>
        <taxon>BOP clade</taxon>
        <taxon>Pooideae</taxon>
        <taxon>Triticodae</taxon>
        <taxon>Triticeae</taxon>
        <taxon>Hordeinae</taxon>
        <taxon>Hordeum</taxon>
    </lineage>
</organism>
<name>F2CSI5_HORVV</name>
<proteinExistence type="evidence at transcript level"/>